<evidence type="ECO:0000256" key="7">
    <source>
        <dbReference type="SAM" id="Phobius"/>
    </source>
</evidence>
<feature type="transmembrane region" description="Helical" evidence="7">
    <location>
        <begin position="128"/>
        <end position="148"/>
    </location>
</feature>
<evidence type="ECO:0000256" key="2">
    <source>
        <dbReference type="ARBA" id="ARBA00022692"/>
    </source>
</evidence>
<comment type="subcellular location">
    <subcellularLocation>
        <location evidence="1">Membrane</location>
        <topology evidence="1">Multi-pass membrane protein</topology>
    </subcellularLocation>
</comment>
<feature type="region of interest" description="Disordered" evidence="6">
    <location>
        <begin position="323"/>
        <end position="361"/>
    </location>
</feature>
<accession>A0ABR4HI14</accession>
<organism evidence="9 10">
    <name type="scientific">Aspergillus granulosus</name>
    <dbReference type="NCBI Taxonomy" id="176169"/>
    <lineage>
        <taxon>Eukaryota</taxon>
        <taxon>Fungi</taxon>
        <taxon>Dikarya</taxon>
        <taxon>Ascomycota</taxon>
        <taxon>Pezizomycotina</taxon>
        <taxon>Eurotiomycetes</taxon>
        <taxon>Eurotiomycetidae</taxon>
        <taxon>Eurotiales</taxon>
        <taxon>Aspergillaceae</taxon>
        <taxon>Aspergillus</taxon>
        <taxon>Aspergillus subgen. Nidulantes</taxon>
    </lineage>
</organism>
<feature type="transmembrane region" description="Helical" evidence="7">
    <location>
        <begin position="209"/>
        <end position="228"/>
    </location>
</feature>
<evidence type="ECO:0000313" key="10">
    <source>
        <dbReference type="Proteomes" id="UP001610334"/>
    </source>
</evidence>
<feature type="transmembrane region" description="Helical" evidence="7">
    <location>
        <begin position="91"/>
        <end position="116"/>
    </location>
</feature>
<keyword evidence="3 7" id="KW-1133">Transmembrane helix</keyword>
<dbReference type="EMBL" id="JBFXLT010000029">
    <property type="protein sequence ID" value="KAL2815122.1"/>
    <property type="molecule type" value="Genomic_DNA"/>
</dbReference>
<reference evidence="9 10" key="1">
    <citation type="submission" date="2024-07" db="EMBL/GenBank/DDBJ databases">
        <title>Section-level genome sequencing and comparative genomics of Aspergillus sections Usti and Cavernicolus.</title>
        <authorList>
            <consortium name="Lawrence Berkeley National Laboratory"/>
            <person name="Nybo J.L."/>
            <person name="Vesth T.C."/>
            <person name="Theobald S."/>
            <person name="Frisvad J.C."/>
            <person name="Larsen T.O."/>
            <person name="Kjaerboelling I."/>
            <person name="Rothschild-Mancinelli K."/>
            <person name="Lyhne E.K."/>
            <person name="Kogle M.E."/>
            <person name="Barry K."/>
            <person name="Clum A."/>
            <person name="Na H."/>
            <person name="Ledsgaard L."/>
            <person name="Lin J."/>
            <person name="Lipzen A."/>
            <person name="Kuo A."/>
            <person name="Riley R."/>
            <person name="Mondo S."/>
            <person name="Labutti K."/>
            <person name="Haridas S."/>
            <person name="Pangalinan J."/>
            <person name="Salamov A.A."/>
            <person name="Simmons B.A."/>
            <person name="Magnuson J.K."/>
            <person name="Chen J."/>
            <person name="Drula E."/>
            <person name="Henrissat B."/>
            <person name="Wiebenga A."/>
            <person name="Lubbers R.J."/>
            <person name="Gomes A.C."/>
            <person name="Makela M.R."/>
            <person name="Stajich J."/>
            <person name="Grigoriev I.V."/>
            <person name="Mortensen U.H."/>
            <person name="De Vries R.P."/>
            <person name="Baker S.E."/>
            <person name="Andersen M.R."/>
        </authorList>
    </citation>
    <scope>NUCLEOTIDE SEQUENCE [LARGE SCALE GENOMIC DNA]</scope>
    <source>
        <strain evidence="9 10">CBS 588.65</strain>
    </source>
</reference>
<evidence type="ECO:0000313" key="9">
    <source>
        <dbReference type="EMBL" id="KAL2815122.1"/>
    </source>
</evidence>
<protein>
    <recommendedName>
        <fullName evidence="8">Rhodopsin domain-containing protein</fullName>
    </recommendedName>
</protein>
<evidence type="ECO:0000256" key="5">
    <source>
        <dbReference type="ARBA" id="ARBA00038359"/>
    </source>
</evidence>
<feature type="transmembrane region" description="Helical" evidence="7">
    <location>
        <begin position="48"/>
        <end position="71"/>
    </location>
</feature>
<dbReference type="InterPro" id="IPR049326">
    <property type="entry name" value="Rhodopsin_dom_fungi"/>
</dbReference>
<feature type="domain" description="Rhodopsin" evidence="8">
    <location>
        <begin position="32"/>
        <end position="272"/>
    </location>
</feature>
<dbReference type="Pfam" id="PF20684">
    <property type="entry name" value="Fung_rhodopsin"/>
    <property type="match status" value="1"/>
</dbReference>
<feature type="transmembrane region" description="Helical" evidence="7">
    <location>
        <begin position="182"/>
        <end position="202"/>
    </location>
</feature>
<proteinExistence type="inferred from homology"/>
<dbReference type="InterPro" id="IPR052337">
    <property type="entry name" value="SAT4-like"/>
</dbReference>
<feature type="region of interest" description="Disordered" evidence="6">
    <location>
        <begin position="284"/>
        <end position="308"/>
    </location>
</feature>
<evidence type="ECO:0000256" key="3">
    <source>
        <dbReference type="ARBA" id="ARBA00022989"/>
    </source>
</evidence>
<keyword evidence="2 7" id="KW-0812">Transmembrane</keyword>
<evidence type="ECO:0000259" key="8">
    <source>
        <dbReference type="Pfam" id="PF20684"/>
    </source>
</evidence>
<feature type="compositionally biased region" description="Basic and acidic residues" evidence="6">
    <location>
        <begin position="332"/>
        <end position="343"/>
    </location>
</feature>
<comment type="similarity">
    <text evidence="5">Belongs to the SAT4 family.</text>
</comment>
<name>A0ABR4HI14_9EURO</name>
<evidence type="ECO:0000256" key="6">
    <source>
        <dbReference type="SAM" id="MobiDB-lite"/>
    </source>
</evidence>
<dbReference type="Proteomes" id="UP001610334">
    <property type="component" value="Unassembled WGS sequence"/>
</dbReference>
<evidence type="ECO:0000256" key="4">
    <source>
        <dbReference type="ARBA" id="ARBA00023136"/>
    </source>
</evidence>
<feature type="transmembrane region" description="Helical" evidence="7">
    <location>
        <begin position="15"/>
        <end position="36"/>
    </location>
</feature>
<keyword evidence="10" id="KW-1185">Reference proteome</keyword>
<evidence type="ECO:0000256" key="1">
    <source>
        <dbReference type="ARBA" id="ARBA00004141"/>
    </source>
</evidence>
<feature type="transmembrane region" description="Helical" evidence="7">
    <location>
        <begin position="248"/>
        <end position="268"/>
    </location>
</feature>
<comment type="caution">
    <text evidence="9">The sequence shown here is derived from an EMBL/GenBank/DDBJ whole genome shotgun (WGS) entry which is preliminary data.</text>
</comment>
<gene>
    <name evidence="9" type="ORF">BJX63DRAFT_390491</name>
</gene>
<sequence length="361" mass="39671">MDGADALDSISQSGLYTAIWVEYGICTIVMALRAYSQAFVLRKLSADDVVMLGAYIIQGVASALCTVSTFYGLGTSVAELDYHQIVNVLKYAMISMPFGVIAPLLGRISFILFLLASVITPHDYRRRLLWGLIVLQTIINIIPCILQFTQCDPVEALWNPLQLMTRCQGAIVVLRFGYFQGAFNALTDLILILIGLAVIVSLKMSRSNKIVLCVILSLSSLAMIAAILKTVQLRVMNSFNFSHAMGLWAIWFLTEGTVVIITASVPRLRAIIVLGRKGNSSYTPYISPNGSNGPAPHEERSRKHRSVRTTYLETSLDDVPIYSGAETVHTGPNDEGKAGREDMMLESGTSLTRSVRERTNL</sequence>
<dbReference type="PANTHER" id="PTHR33048">
    <property type="entry name" value="PTH11-LIKE INTEGRAL MEMBRANE PROTEIN (AFU_ORTHOLOGUE AFUA_5G11245)"/>
    <property type="match status" value="1"/>
</dbReference>
<dbReference type="PANTHER" id="PTHR33048:SF47">
    <property type="entry name" value="INTEGRAL MEMBRANE PROTEIN-RELATED"/>
    <property type="match status" value="1"/>
</dbReference>
<keyword evidence="4 7" id="KW-0472">Membrane</keyword>